<keyword evidence="7" id="KW-1185">Reference proteome</keyword>
<dbReference type="PIRSF" id="PIRSF016020">
    <property type="entry name" value="PHexose_mutarotase"/>
    <property type="match status" value="1"/>
</dbReference>
<sequence length="308" mass="33793">MTAQATTTPSAQTLSQLNDHFGLAGVLAFREKDGLLFADITTPAATGSLCLQGAHLLAWQPAGQQPVIFLSQKSDMTPGKPIRGGVPLLFPWFGPRHDGKEGPMHGFARTQNWNLQFAALAGEDLHLTFTQGPTDLTRSLGFDHFRLAYEVAIGHTLKLKLTVANDGAEPLLFEEGMHSYFCVQDVHEITITGLDGTTYIDKKDEFKKKPQVAGPMHITAPTDRVYLDTTSSLVIHDPAERREITIEKVNSDTTVVWNPWGEMPDIQPNGWHEFVCVETVNAGDQSISLAPGKTHTMESHVSVKKLTV</sequence>
<feature type="active site" evidence="5">
    <location>
        <position position="178"/>
    </location>
</feature>
<dbReference type="EC" id="5.1.3.15" evidence="4"/>
<evidence type="ECO:0000313" key="6">
    <source>
        <dbReference type="EMBL" id="RXH58564.1"/>
    </source>
</evidence>
<dbReference type="GO" id="GO:0005975">
    <property type="term" value="P:carbohydrate metabolic process"/>
    <property type="evidence" value="ECO:0007669"/>
    <property type="project" value="InterPro"/>
</dbReference>
<evidence type="ECO:0000256" key="5">
    <source>
        <dbReference type="PIRSR" id="PIRSR016020-1"/>
    </source>
</evidence>
<keyword evidence="3 4" id="KW-0413">Isomerase</keyword>
<dbReference type="AlphaFoldDB" id="A0A4V1L6A3"/>
<protein>
    <recommendedName>
        <fullName evidence="4">Putative glucose-6-phosphate 1-epimerase</fullName>
        <ecNumber evidence="4">5.1.3.15</ecNumber>
    </recommendedName>
</protein>
<dbReference type="GO" id="GO:0030246">
    <property type="term" value="F:carbohydrate binding"/>
    <property type="evidence" value="ECO:0007669"/>
    <property type="project" value="UniProtKB-UniRule"/>
</dbReference>
<dbReference type="GO" id="GO:0047938">
    <property type="term" value="F:glucose-6-phosphate 1-epimerase activity"/>
    <property type="evidence" value="ECO:0007669"/>
    <property type="project" value="UniProtKB-UniRule"/>
</dbReference>
<dbReference type="CDD" id="cd09020">
    <property type="entry name" value="D-hex-6-P-epi_like"/>
    <property type="match status" value="1"/>
</dbReference>
<comment type="caution">
    <text evidence="6">The sequence shown here is derived from an EMBL/GenBank/DDBJ whole genome shotgun (WGS) entry which is preliminary data.</text>
</comment>
<dbReference type="PANTHER" id="PTHR11122">
    <property type="entry name" value="APOSPORY-ASSOCIATED PROTEIN C-RELATED"/>
    <property type="match status" value="1"/>
</dbReference>
<dbReference type="PANTHER" id="PTHR11122:SF13">
    <property type="entry name" value="GLUCOSE-6-PHOSPHATE 1-EPIMERASE"/>
    <property type="match status" value="1"/>
</dbReference>
<dbReference type="EMBL" id="RDSM01000001">
    <property type="protein sequence ID" value="RXH58564.1"/>
    <property type="molecule type" value="Genomic_DNA"/>
</dbReference>
<evidence type="ECO:0000256" key="1">
    <source>
        <dbReference type="ARBA" id="ARBA00001096"/>
    </source>
</evidence>
<evidence type="ECO:0000256" key="2">
    <source>
        <dbReference type="ARBA" id="ARBA00005866"/>
    </source>
</evidence>
<dbReference type="InterPro" id="IPR008183">
    <property type="entry name" value="Aldose_1/G6P_1-epimerase"/>
</dbReference>
<comment type="similarity">
    <text evidence="2 4">Belongs to the glucose-6-phosphate 1-epimerase family.</text>
</comment>
<dbReference type="InterPro" id="IPR011013">
    <property type="entry name" value="Gal_mutarotase_sf_dom"/>
</dbReference>
<evidence type="ECO:0000313" key="7">
    <source>
        <dbReference type="Proteomes" id="UP000289437"/>
    </source>
</evidence>
<evidence type="ECO:0000256" key="4">
    <source>
        <dbReference type="PIRNR" id="PIRNR016020"/>
    </source>
</evidence>
<feature type="active site" evidence="5">
    <location>
        <position position="278"/>
    </location>
</feature>
<dbReference type="SUPFAM" id="SSF74650">
    <property type="entry name" value="Galactose mutarotase-like"/>
    <property type="match status" value="1"/>
</dbReference>
<gene>
    <name evidence="6" type="ORF">GRAN_1874</name>
</gene>
<evidence type="ECO:0000256" key="3">
    <source>
        <dbReference type="ARBA" id="ARBA00023235"/>
    </source>
</evidence>
<proteinExistence type="inferred from homology"/>
<organism evidence="6 7">
    <name type="scientific">Granulicella sibirica</name>
    <dbReference type="NCBI Taxonomy" id="2479048"/>
    <lineage>
        <taxon>Bacteria</taxon>
        <taxon>Pseudomonadati</taxon>
        <taxon>Acidobacteriota</taxon>
        <taxon>Terriglobia</taxon>
        <taxon>Terriglobales</taxon>
        <taxon>Acidobacteriaceae</taxon>
        <taxon>Granulicella</taxon>
    </lineage>
</organism>
<dbReference type="OrthoDB" id="9790727at2"/>
<dbReference type="Proteomes" id="UP000289437">
    <property type="component" value="Unassembled WGS sequence"/>
</dbReference>
<dbReference type="InterPro" id="IPR014718">
    <property type="entry name" value="GH-type_carb-bd"/>
</dbReference>
<comment type="catalytic activity">
    <reaction evidence="1">
        <text>alpha-D-glucose 6-phosphate = beta-D-glucose 6-phosphate</text>
        <dbReference type="Rhea" id="RHEA:16249"/>
        <dbReference type="ChEBI" id="CHEBI:58225"/>
        <dbReference type="ChEBI" id="CHEBI:58247"/>
        <dbReference type="EC" id="5.1.3.15"/>
    </reaction>
</comment>
<dbReference type="Pfam" id="PF01263">
    <property type="entry name" value="Aldose_epim"/>
    <property type="match status" value="1"/>
</dbReference>
<reference evidence="7" key="2">
    <citation type="submission" date="2019-02" db="EMBL/GenBank/DDBJ databases">
        <title>Granulicella sibirica sp. nov., a psychrotolerant acidobacterium isolated from an organic soil layer in forested tundra, West Siberia.</title>
        <authorList>
            <person name="Oshkin I.Y."/>
            <person name="Kulichevskaya I.S."/>
            <person name="Rijpstra W.I.C."/>
            <person name="Sinninghe Damste J.S."/>
            <person name="Rakitin A.L."/>
            <person name="Ravin N.V."/>
            <person name="Dedysh S.N."/>
        </authorList>
    </citation>
    <scope>NUCLEOTIDE SEQUENCE [LARGE SCALE GENOMIC DNA]</scope>
    <source>
        <strain evidence="7">AF10</strain>
    </source>
</reference>
<dbReference type="RefSeq" id="WP_128912536.1">
    <property type="nucleotide sequence ID" value="NZ_RDSM01000001.1"/>
</dbReference>
<reference evidence="6 7" key="1">
    <citation type="submission" date="2018-11" db="EMBL/GenBank/DDBJ databases">
        <authorList>
            <person name="Mardanov A.V."/>
            <person name="Ravin N.V."/>
            <person name="Dedysh S.N."/>
        </authorList>
    </citation>
    <scope>NUCLEOTIDE SEQUENCE [LARGE SCALE GENOMIC DNA]</scope>
    <source>
        <strain evidence="6 7">AF10</strain>
    </source>
</reference>
<dbReference type="InterPro" id="IPR025532">
    <property type="entry name" value="G6P_1-epimerase"/>
</dbReference>
<dbReference type="Gene3D" id="2.70.98.10">
    <property type="match status" value="1"/>
</dbReference>
<accession>A0A4V1L6A3</accession>
<name>A0A4V1L6A3_9BACT</name>